<sequence length="227" mass="24959">MAKQHLALTLILAATPSLGIGRAGALPWPQLRKEMAYFRRVTSRVPKSVPTSGGSKRCNAVVMGRKTWDSIPPRFRPLEGRVNVVVTRSPGAFTAKLGAAGGGKEGHGNVQAVSSLHDALSLLQSYHSAPGEASDRTEARPEIGRVFVIGGATMYDAAMALPQTERALLTKIQEEYECDTFFSVDLDRDEGWRRCGKEEVEGWVGEQIEPVEEKGVKFEFQMFERVR</sequence>
<dbReference type="PANTHER" id="PTHR48069">
    <property type="entry name" value="DIHYDROFOLATE REDUCTASE"/>
    <property type="match status" value="1"/>
</dbReference>
<evidence type="ECO:0000256" key="4">
    <source>
        <dbReference type="ARBA" id="ARBA00022563"/>
    </source>
</evidence>
<evidence type="ECO:0000313" key="11">
    <source>
        <dbReference type="Proteomes" id="UP000756921"/>
    </source>
</evidence>
<keyword evidence="8" id="KW-0732">Signal</keyword>
<dbReference type="GO" id="GO:0050661">
    <property type="term" value="F:NADP binding"/>
    <property type="evidence" value="ECO:0007669"/>
    <property type="project" value="InterPro"/>
</dbReference>
<evidence type="ECO:0000256" key="7">
    <source>
        <dbReference type="RuleBase" id="RU004474"/>
    </source>
</evidence>
<organism evidence="10 11">
    <name type="scientific">Paraphaeosphaeria minitans</name>
    <dbReference type="NCBI Taxonomy" id="565426"/>
    <lineage>
        <taxon>Eukaryota</taxon>
        <taxon>Fungi</taxon>
        <taxon>Dikarya</taxon>
        <taxon>Ascomycota</taxon>
        <taxon>Pezizomycotina</taxon>
        <taxon>Dothideomycetes</taxon>
        <taxon>Pleosporomycetidae</taxon>
        <taxon>Pleosporales</taxon>
        <taxon>Massarineae</taxon>
        <taxon>Didymosphaeriaceae</taxon>
        <taxon>Paraphaeosphaeria</taxon>
    </lineage>
</organism>
<dbReference type="PRINTS" id="PR00070">
    <property type="entry name" value="DHFR"/>
</dbReference>
<keyword evidence="5" id="KW-0521">NADP</keyword>
<name>A0A9P6GP80_9PLEO</name>
<dbReference type="PROSITE" id="PS00075">
    <property type="entry name" value="DHFR_1"/>
    <property type="match status" value="1"/>
</dbReference>
<accession>A0A9P6GP80</accession>
<feature type="domain" description="DHFR" evidence="9">
    <location>
        <begin position="7"/>
        <end position="225"/>
    </location>
</feature>
<evidence type="ECO:0000256" key="5">
    <source>
        <dbReference type="ARBA" id="ARBA00022857"/>
    </source>
</evidence>
<comment type="pathway">
    <text evidence="1">Cofactor biosynthesis; tetrahydrofolate biosynthesis; 5,6,7,8-tetrahydrofolate from 7,8-dihydrofolate: step 1/1.</text>
</comment>
<dbReference type="Pfam" id="PF00186">
    <property type="entry name" value="DHFR_1"/>
    <property type="match status" value="1"/>
</dbReference>
<reference evidence="10" key="1">
    <citation type="journal article" date="2020" name="Mol. Plant Microbe Interact.">
        <title>Genome Sequence of the Biocontrol Agent Coniothyrium minitans strain Conio (IMI 134523).</title>
        <authorList>
            <person name="Patel D."/>
            <person name="Shittu T.A."/>
            <person name="Baroncelli R."/>
            <person name="Muthumeenakshi S."/>
            <person name="Osborne T.H."/>
            <person name="Janganan T.K."/>
            <person name="Sreenivasaprasad S."/>
        </authorList>
    </citation>
    <scope>NUCLEOTIDE SEQUENCE</scope>
    <source>
        <strain evidence="10">Conio</strain>
    </source>
</reference>
<dbReference type="OrthoDB" id="414698at2759"/>
<comment type="similarity">
    <text evidence="7">Belongs to the dihydrofolate reductase family.</text>
</comment>
<dbReference type="AlphaFoldDB" id="A0A9P6GP80"/>
<keyword evidence="4" id="KW-0554">One-carbon metabolism</keyword>
<dbReference type="SUPFAM" id="SSF53597">
    <property type="entry name" value="Dihydrofolate reductase-like"/>
    <property type="match status" value="1"/>
</dbReference>
<dbReference type="GO" id="GO:0046452">
    <property type="term" value="P:dihydrofolate metabolic process"/>
    <property type="evidence" value="ECO:0007669"/>
    <property type="project" value="TreeGrafter"/>
</dbReference>
<evidence type="ECO:0000256" key="6">
    <source>
        <dbReference type="ARBA" id="ARBA00023002"/>
    </source>
</evidence>
<dbReference type="CDD" id="cd00209">
    <property type="entry name" value="DHFR"/>
    <property type="match status" value="1"/>
</dbReference>
<comment type="caution">
    <text evidence="10">The sequence shown here is derived from an EMBL/GenBank/DDBJ whole genome shotgun (WGS) entry which is preliminary data.</text>
</comment>
<dbReference type="GO" id="GO:0006730">
    <property type="term" value="P:one-carbon metabolic process"/>
    <property type="evidence" value="ECO:0007669"/>
    <property type="project" value="UniProtKB-KW"/>
</dbReference>
<dbReference type="GO" id="GO:0046654">
    <property type="term" value="P:tetrahydrofolate biosynthetic process"/>
    <property type="evidence" value="ECO:0007669"/>
    <property type="project" value="InterPro"/>
</dbReference>
<dbReference type="Proteomes" id="UP000756921">
    <property type="component" value="Unassembled WGS sequence"/>
</dbReference>
<dbReference type="Gene3D" id="3.40.430.10">
    <property type="entry name" value="Dihydrofolate Reductase, subunit A"/>
    <property type="match status" value="1"/>
</dbReference>
<protein>
    <recommendedName>
        <fullName evidence="3">Dihydrofolate reductase</fullName>
        <ecNumber evidence="2">1.5.1.3</ecNumber>
    </recommendedName>
</protein>
<gene>
    <name evidence="10" type="ORF">PMIN01_05483</name>
</gene>
<dbReference type="GO" id="GO:0004146">
    <property type="term" value="F:dihydrofolate reductase activity"/>
    <property type="evidence" value="ECO:0007669"/>
    <property type="project" value="UniProtKB-EC"/>
</dbReference>
<dbReference type="GO" id="GO:0046655">
    <property type="term" value="P:folic acid metabolic process"/>
    <property type="evidence" value="ECO:0007669"/>
    <property type="project" value="TreeGrafter"/>
</dbReference>
<evidence type="ECO:0000256" key="3">
    <source>
        <dbReference type="ARBA" id="ARBA00018886"/>
    </source>
</evidence>
<dbReference type="PANTHER" id="PTHR48069:SF3">
    <property type="entry name" value="DIHYDROFOLATE REDUCTASE"/>
    <property type="match status" value="1"/>
</dbReference>
<dbReference type="InterPro" id="IPR024072">
    <property type="entry name" value="DHFR-like_dom_sf"/>
</dbReference>
<feature type="signal peptide" evidence="8">
    <location>
        <begin position="1"/>
        <end position="25"/>
    </location>
</feature>
<dbReference type="EMBL" id="WJXW01000004">
    <property type="protein sequence ID" value="KAF9737704.1"/>
    <property type="molecule type" value="Genomic_DNA"/>
</dbReference>
<evidence type="ECO:0000259" key="9">
    <source>
        <dbReference type="PROSITE" id="PS51330"/>
    </source>
</evidence>
<evidence type="ECO:0000256" key="8">
    <source>
        <dbReference type="SAM" id="SignalP"/>
    </source>
</evidence>
<proteinExistence type="inferred from homology"/>
<feature type="chain" id="PRO_5040374949" description="Dihydrofolate reductase" evidence="8">
    <location>
        <begin position="26"/>
        <end position="227"/>
    </location>
</feature>
<evidence type="ECO:0000256" key="2">
    <source>
        <dbReference type="ARBA" id="ARBA00012856"/>
    </source>
</evidence>
<evidence type="ECO:0000313" key="10">
    <source>
        <dbReference type="EMBL" id="KAF9737704.1"/>
    </source>
</evidence>
<dbReference type="EC" id="1.5.1.3" evidence="2"/>
<dbReference type="InterPro" id="IPR001796">
    <property type="entry name" value="DHFR_dom"/>
</dbReference>
<evidence type="ECO:0000256" key="1">
    <source>
        <dbReference type="ARBA" id="ARBA00004903"/>
    </source>
</evidence>
<dbReference type="GO" id="GO:0005739">
    <property type="term" value="C:mitochondrion"/>
    <property type="evidence" value="ECO:0007669"/>
    <property type="project" value="TreeGrafter"/>
</dbReference>
<dbReference type="InterPro" id="IPR017925">
    <property type="entry name" value="DHFR_CS"/>
</dbReference>
<keyword evidence="11" id="KW-1185">Reference proteome</keyword>
<dbReference type="PROSITE" id="PS51330">
    <property type="entry name" value="DHFR_2"/>
    <property type="match status" value="1"/>
</dbReference>
<keyword evidence="6" id="KW-0560">Oxidoreductase</keyword>
<dbReference type="InterPro" id="IPR012259">
    <property type="entry name" value="DHFR"/>
</dbReference>